<dbReference type="KEGG" id="bgv:CAL12_18170"/>
<organism evidence="2 3">
    <name type="scientific">Bordetella genomosp. 8</name>
    <dbReference type="NCBI Taxonomy" id="1416806"/>
    <lineage>
        <taxon>Bacteria</taxon>
        <taxon>Pseudomonadati</taxon>
        <taxon>Pseudomonadota</taxon>
        <taxon>Betaproteobacteria</taxon>
        <taxon>Burkholderiales</taxon>
        <taxon>Alcaligenaceae</taxon>
        <taxon>Bordetella</taxon>
    </lineage>
</organism>
<dbReference type="InterPro" id="IPR042100">
    <property type="entry name" value="Bug_dom1"/>
</dbReference>
<evidence type="ECO:0008006" key="4">
    <source>
        <dbReference type="Google" id="ProtNLM"/>
    </source>
</evidence>
<keyword evidence="3" id="KW-1185">Reference proteome</keyword>
<evidence type="ECO:0000313" key="3">
    <source>
        <dbReference type="Proteomes" id="UP000194151"/>
    </source>
</evidence>
<dbReference type="AlphaFoldDB" id="A0A1W6YNF5"/>
<sequence length="372" mass="39181">MRRQSRKPGPSRVLSGTAKLLCARRYSARRRKPVSSLLMPHRDKGDNMKKRALLRTAMLGLALFGVAAAAGAASDYPNHPLRMIVPFTPGGGADLTARMVAEPLGKVLGQPVVVENKPGAGGTLGATQVARAAPDGYTMLYTTPGPQITNPYLMKSLPYDPRKDLMAVSKLAVVPGVLIVGKRLPVSTVDELVRYAAAHPHEVRFASAGIGSSSHLAGELFKAMAGVEIDHVPYAGTSIALRDILGGTVEIALDSVAVYLPYIQSGAVKALGVTTPFELPMLPGVPPIAKDLPGFDAAPVNYLTVPAGTPPAVIARLNAAVVEVLKSPEVRKRMMDIGVLPESSTPQAMAALIDAEAARWKKVIETSGARLD</sequence>
<proteinExistence type="inferred from homology"/>
<dbReference type="Pfam" id="PF03401">
    <property type="entry name" value="TctC"/>
    <property type="match status" value="1"/>
</dbReference>
<evidence type="ECO:0000313" key="2">
    <source>
        <dbReference type="EMBL" id="ARP82551.1"/>
    </source>
</evidence>
<accession>A0A1W6YNF5</accession>
<dbReference type="EMBL" id="CP021108">
    <property type="protein sequence ID" value="ARP82551.1"/>
    <property type="molecule type" value="Genomic_DNA"/>
</dbReference>
<dbReference type="PANTHER" id="PTHR42928:SF5">
    <property type="entry name" value="BLR1237 PROTEIN"/>
    <property type="match status" value="1"/>
</dbReference>
<comment type="similarity">
    <text evidence="1">Belongs to the UPF0065 (bug) family.</text>
</comment>
<evidence type="ECO:0000256" key="1">
    <source>
        <dbReference type="ARBA" id="ARBA00006987"/>
    </source>
</evidence>
<dbReference type="Gene3D" id="3.40.190.10">
    <property type="entry name" value="Periplasmic binding protein-like II"/>
    <property type="match status" value="1"/>
</dbReference>
<dbReference type="STRING" id="1416806.CAL12_18170"/>
<protein>
    <recommendedName>
        <fullName evidence="4">ABC transporter substrate-binding protein</fullName>
    </recommendedName>
</protein>
<dbReference type="Proteomes" id="UP000194151">
    <property type="component" value="Chromosome"/>
</dbReference>
<name>A0A1W6YNF5_9BORD</name>
<reference evidence="2 3" key="1">
    <citation type="submission" date="2017-05" db="EMBL/GenBank/DDBJ databases">
        <title>Complete and WGS of Bordetella genogroups.</title>
        <authorList>
            <person name="Spilker T."/>
            <person name="LiPuma J."/>
        </authorList>
    </citation>
    <scope>NUCLEOTIDE SEQUENCE [LARGE SCALE GENOMIC DNA]</scope>
    <source>
        <strain evidence="2 3">AU19157</strain>
    </source>
</reference>
<gene>
    <name evidence="2" type="ORF">CAL12_18170</name>
</gene>
<dbReference type="PANTHER" id="PTHR42928">
    <property type="entry name" value="TRICARBOXYLATE-BINDING PROTEIN"/>
    <property type="match status" value="1"/>
</dbReference>
<dbReference type="InterPro" id="IPR005064">
    <property type="entry name" value="BUG"/>
</dbReference>
<dbReference type="SUPFAM" id="SSF53850">
    <property type="entry name" value="Periplasmic binding protein-like II"/>
    <property type="match status" value="1"/>
</dbReference>
<dbReference type="Gene3D" id="3.40.190.150">
    <property type="entry name" value="Bordetella uptake gene, domain 1"/>
    <property type="match status" value="1"/>
</dbReference>
<dbReference type="PIRSF" id="PIRSF017082">
    <property type="entry name" value="YflP"/>
    <property type="match status" value="1"/>
</dbReference>
<dbReference type="CDD" id="cd13578">
    <property type="entry name" value="PBP2_Bug27"/>
    <property type="match status" value="1"/>
</dbReference>